<evidence type="ECO:0000256" key="5">
    <source>
        <dbReference type="ARBA" id="ARBA00022679"/>
    </source>
</evidence>
<dbReference type="CDD" id="cd00483">
    <property type="entry name" value="HPPK"/>
    <property type="match status" value="1"/>
</dbReference>
<dbReference type="GO" id="GO:0003848">
    <property type="term" value="F:2-amino-4-hydroxy-6-hydroxymethyldihydropteridine diphosphokinase activity"/>
    <property type="evidence" value="ECO:0007669"/>
    <property type="project" value="UniProtKB-EC"/>
</dbReference>
<dbReference type="PANTHER" id="PTHR43071:SF1">
    <property type="entry name" value="2-AMINO-4-HYDROXY-6-HYDROXYMETHYLDIHYDROPTERIDINE PYROPHOSPHOKINASE"/>
    <property type="match status" value="1"/>
</dbReference>
<dbReference type="Pfam" id="PF01288">
    <property type="entry name" value="HPPK"/>
    <property type="match status" value="1"/>
</dbReference>
<proteinExistence type="inferred from homology"/>
<reference evidence="14 15" key="1">
    <citation type="submission" date="2018-01" db="EMBL/GenBank/DDBJ databases">
        <title>Genomic Encyclopedia of Type Strains, Phase III (KMG-III): the genomes of soil and plant-associated and newly described type strains.</title>
        <authorList>
            <person name="Whitman W."/>
        </authorList>
    </citation>
    <scope>NUCLEOTIDE SEQUENCE [LARGE SCALE GENOMIC DNA]</scope>
    <source>
        <strain evidence="14 15">1131</strain>
    </source>
</reference>
<dbReference type="OrthoDB" id="9808041at2"/>
<dbReference type="GO" id="GO:0016301">
    <property type="term" value="F:kinase activity"/>
    <property type="evidence" value="ECO:0007669"/>
    <property type="project" value="UniProtKB-KW"/>
</dbReference>
<protein>
    <recommendedName>
        <fullName evidence="4">2-amino-4-hydroxy-6-hydroxymethyldihydropteridine pyrophosphokinase</fullName>
        <ecNumber evidence="3">2.7.6.3</ecNumber>
    </recommendedName>
    <alternativeName>
        <fullName evidence="11">6-hydroxymethyl-7,8-dihydropterin pyrophosphokinase</fullName>
    </alternativeName>
    <alternativeName>
        <fullName evidence="12">7,8-dihydro-6-hydroxymethylpterin-pyrophosphokinase</fullName>
    </alternativeName>
</protein>
<evidence type="ECO:0000256" key="6">
    <source>
        <dbReference type="ARBA" id="ARBA00022741"/>
    </source>
</evidence>
<dbReference type="RefSeq" id="WP_103716164.1">
    <property type="nucleotide sequence ID" value="NZ_PQFZ01000001.1"/>
</dbReference>
<evidence type="ECO:0000313" key="14">
    <source>
        <dbReference type="EMBL" id="POR56535.1"/>
    </source>
</evidence>
<dbReference type="Gene3D" id="3.30.70.560">
    <property type="entry name" value="7,8-Dihydro-6-hydroxymethylpterin-pyrophosphokinase HPPK"/>
    <property type="match status" value="1"/>
</dbReference>
<dbReference type="UniPathway" id="UPA00077">
    <property type="reaction ID" value="UER00155"/>
</dbReference>
<evidence type="ECO:0000256" key="7">
    <source>
        <dbReference type="ARBA" id="ARBA00022777"/>
    </source>
</evidence>
<keyword evidence="8" id="KW-0067">ATP-binding</keyword>
<keyword evidence="7 14" id="KW-0418">Kinase</keyword>
<sequence>MAIEAALGLGGNLGDPVAAFAAALKALAAHPGIRLGKISSVYRTPPWGRLDQPEFLNMAVLVETSLPATELLTLVLDIEKRQGRERLERWGPRTLDIDILSYGDAEIDQPGLQVPHPRLAERAFALAPLAEIAPMLAIGGRTAAKLRDELADPTVRRDAEATERLRSVLD</sequence>
<gene>
    <name evidence="14" type="ORF">CYD53_10155</name>
</gene>
<dbReference type="Proteomes" id="UP000236919">
    <property type="component" value="Unassembled WGS sequence"/>
</dbReference>
<dbReference type="InterPro" id="IPR000550">
    <property type="entry name" value="Hppk"/>
</dbReference>
<keyword evidence="5" id="KW-0808">Transferase</keyword>
<evidence type="ECO:0000256" key="10">
    <source>
        <dbReference type="ARBA" id="ARBA00029409"/>
    </source>
</evidence>
<dbReference type="EC" id="2.7.6.3" evidence="3"/>
<keyword evidence="15" id="KW-1185">Reference proteome</keyword>
<comment type="pathway">
    <text evidence="1">Cofactor biosynthesis; tetrahydrofolate biosynthesis; 2-amino-4-hydroxy-6-hydroxymethyl-7,8-dihydropteridine diphosphate from 7,8-dihydroneopterin triphosphate: step 4/4.</text>
</comment>
<keyword evidence="6" id="KW-0547">Nucleotide-binding</keyword>
<feature type="domain" description="7,8-dihydro-6-hydroxymethylpterin-pyrophosphokinase" evidence="13">
    <location>
        <begin position="89"/>
        <end position="100"/>
    </location>
</feature>
<evidence type="ECO:0000256" key="2">
    <source>
        <dbReference type="ARBA" id="ARBA00005810"/>
    </source>
</evidence>
<evidence type="ECO:0000256" key="11">
    <source>
        <dbReference type="ARBA" id="ARBA00029766"/>
    </source>
</evidence>
<dbReference type="NCBIfam" id="TIGR01498">
    <property type="entry name" value="folK"/>
    <property type="match status" value="1"/>
</dbReference>
<dbReference type="PANTHER" id="PTHR43071">
    <property type="entry name" value="2-AMINO-4-HYDROXY-6-HYDROXYMETHYLDIHYDROPTERIDINE PYROPHOSPHOKINASE"/>
    <property type="match status" value="1"/>
</dbReference>
<comment type="caution">
    <text evidence="14">The sequence shown here is derived from an EMBL/GenBank/DDBJ whole genome shotgun (WGS) entry which is preliminary data.</text>
</comment>
<evidence type="ECO:0000259" key="13">
    <source>
        <dbReference type="PROSITE" id="PS00794"/>
    </source>
</evidence>
<dbReference type="InterPro" id="IPR035907">
    <property type="entry name" value="Hppk_sf"/>
</dbReference>
<organism evidence="14 15">
    <name type="scientific">Bosea psychrotolerans</name>
    <dbReference type="NCBI Taxonomy" id="1871628"/>
    <lineage>
        <taxon>Bacteria</taxon>
        <taxon>Pseudomonadati</taxon>
        <taxon>Pseudomonadota</taxon>
        <taxon>Alphaproteobacteria</taxon>
        <taxon>Hyphomicrobiales</taxon>
        <taxon>Boseaceae</taxon>
        <taxon>Bosea</taxon>
    </lineage>
</organism>
<comment type="function">
    <text evidence="10">Catalyzes the transfer of pyrophosphate from adenosine triphosphate (ATP) to 6-hydroxymethyl-7,8-dihydropterin, an enzymatic step in folate biosynthesis pathway.</text>
</comment>
<evidence type="ECO:0000256" key="4">
    <source>
        <dbReference type="ARBA" id="ARBA00016218"/>
    </source>
</evidence>
<dbReference type="SUPFAM" id="SSF55083">
    <property type="entry name" value="6-hydroxymethyl-7,8-dihydropterin pyrophosphokinase, HPPK"/>
    <property type="match status" value="1"/>
</dbReference>
<dbReference type="EMBL" id="PQFZ01000001">
    <property type="protein sequence ID" value="POR56535.1"/>
    <property type="molecule type" value="Genomic_DNA"/>
</dbReference>
<dbReference type="GO" id="GO:0005524">
    <property type="term" value="F:ATP binding"/>
    <property type="evidence" value="ECO:0007669"/>
    <property type="project" value="UniProtKB-KW"/>
</dbReference>
<comment type="similarity">
    <text evidence="2">Belongs to the HPPK family.</text>
</comment>
<dbReference type="AlphaFoldDB" id="A0A2S4MPH2"/>
<evidence type="ECO:0000256" key="12">
    <source>
        <dbReference type="ARBA" id="ARBA00033413"/>
    </source>
</evidence>
<accession>A0A2S4MPH2</accession>
<evidence type="ECO:0000313" key="15">
    <source>
        <dbReference type="Proteomes" id="UP000236919"/>
    </source>
</evidence>
<evidence type="ECO:0000256" key="3">
    <source>
        <dbReference type="ARBA" id="ARBA00013253"/>
    </source>
</evidence>
<name>A0A2S4MPH2_9HYPH</name>
<dbReference type="GO" id="GO:0046654">
    <property type="term" value="P:tetrahydrofolate biosynthetic process"/>
    <property type="evidence" value="ECO:0007669"/>
    <property type="project" value="UniProtKB-UniPathway"/>
</dbReference>
<evidence type="ECO:0000256" key="8">
    <source>
        <dbReference type="ARBA" id="ARBA00022840"/>
    </source>
</evidence>
<dbReference type="GO" id="GO:0046656">
    <property type="term" value="P:folic acid biosynthetic process"/>
    <property type="evidence" value="ECO:0007669"/>
    <property type="project" value="UniProtKB-KW"/>
</dbReference>
<evidence type="ECO:0000256" key="1">
    <source>
        <dbReference type="ARBA" id="ARBA00005051"/>
    </source>
</evidence>
<evidence type="ECO:0000256" key="9">
    <source>
        <dbReference type="ARBA" id="ARBA00022909"/>
    </source>
</evidence>
<dbReference type="PROSITE" id="PS00794">
    <property type="entry name" value="HPPK"/>
    <property type="match status" value="1"/>
</dbReference>
<keyword evidence="9" id="KW-0289">Folate biosynthesis</keyword>